<dbReference type="EMBL" id="REGA01000019">
    <property type="protein sequence ID" value="RQG91922.1"/>
    <property type="molecule type" value="Genomic_DNA"/>
</dbReference>
<protein>
    <submittedName>
        <fullName evidence="1">Uncharacterized protein</fullName>
    </submittedName>
</protein>
<reference evidence="1 2" key="1">
    <citation type="submission" date="2018-10" db="EMBL/GenBank/DDBJ databases">
        <title>Natrarchaeobius chitinivorans gen. nov., sp. nov., and Natrarchaeobius haloalkaliphilus sp. nov., alkaliphilic, chitin-utilizing haloarchaea from hypersaline alkaline lakes.</title>
        <authorList>
            <person name="Sorokin D.Y."/>
            <person name="Elcheninov A.G."/>
            <person name="Kostrikina N.A."/>
            <person name="Bale N.J."/>
            <person name="Sinninghe Damste J.S."/>
            <person name="Khijniak T.V."/>
            <person name="Kublanov I.V."/>
            <person name="Toshchakov S.V."/>
        </authorList>
    </citation>
    <scope>NUCLEOTIDE SEQUENCE [LARGE SCALE GENOMIC DNA]</scope>
    <source>
        <strain evidence="1 2">AArcht4T</strain>
    </source>
</reference>
<organism evidence="1 2">
    <name type="scientific">Natrarchaeobius chitinivorans</name>
    <dbReference type="NCBI Taxonomy" id="1679083"/>
    <lineage>
        <taxon>Archaea</taxon>
        <taxon>Methanobacteriati</taxon>
        <taxon>Methanobacteriota</taxon>
        <taxon>Stenosarchaea group</taxon>
        <taxon>Halobacteria</taxon>
        <taxon>Halobacteriales</taxon>
        <taxon>Natrialbaceae</taxon>
        <taxon>Natrarchaeobius</taxon>
    </lineage>
</organism>
<comment type="caution">
    <text evidence="1">The sequence shown here is derived from an EMBL/GenBank/DDBJ whole genome shotgun (WGS) entry which is preliminary data.</text>
</comment>
<sequence length="73" mass="7960">MDSNPSQTNRTEATAAFEAELEELVTTAFARGAAVEAVWVIETPISGAPDWSVAIEKRPSETDSGFDPRYLEE</sequence>
<accession>A0A3N6N1Q6</accession>
<gene>
    <name evidence="1" type="ORF">EA473_17960</name>
</gene>
<name>A0A3N6N1Q6_NATCH</name>
<evidence type="ECO:0000313" key="1">
    <source>
        <dbReference type="EMBL" id="RQG91922.1"/>
    </source>
</evidence>
<dbReference type="Proteomes" id="UP000282323">
    <property type="component" value="Unassembled WGS sequence"/>
</dbReference>
<dbReference type="AlphaFoldDB" id="A0A3N6N1Q6"/>
<dbReference type="OrthoDB" id="261339at2157"/>
<proteinExistence type="predicted"/>
<evidence type="ECO:0000313" key="2">
    <source>
        <dbReference type="Proteomes" id="UP000282323"/>
    </source>
</evidence>
<keyword evidence="2" id="KW-1185">Reference proteome</keyword>